<keyword evidence="3" id="KW-1015">Disulfide bond</keyword>
<proteinExistence type="inferred from homology"/>
<gene>
    <name evidence="6" type="ORF">F1599_15280</name>
</gene>
<comment type="similarity">
    <text evidence="1">Belongs to the SCO1/2 family.</text>
</comment>
<feature type="region of interest" description="Disordered" evidence="4">
    <location>
        <begin position="1"/>
        <end position="23"/>
    </location>
</feature>
<feature type="transmembrane region" description="Helical" evidence="5">
    <location>
        <begin position="34"/>
        <end position="54"/>
    </location>
</feature>
<protein>
    <submittedName>
        <fullName evidence="6">Cytochrome C oxidase subunit I</fullName>
    </submittedName>
</protein>
<dbReference type="EMBL" id="VWRN01000040">
    <property type="protein sequence ID" value="KAA6122351.1"/>
    <property type="molecule type" value="Genomic_DNA"/>
</dbReference>
<dbReference type="InterPro" id="IPR003782">
    <property type="entry name" value="SCO1/SenC"/>
</dbReference>
<evidence type="ECO:0000313" key="7">
    <source>
        <dbReference type="Proteomes" id="UP000324324"/>
    </source>
</evidence>
<keyword evidence="5" id="KW-0812">Transmembrane</keyword>
<sequence>MPSDPATAKPAAPQDSRSDPRIDARTRRGRIQMLLLLLVCASPVIASYLTYYVFRPAGGQTNYGTLIEPQRPAPAVRVTDERGQAVPLQDFKGKWLLVSTGSAACDEACAKRLFTIRQIRAGQGKERERIVPVWLVSDDGPIDPRLTAAYNEPYAGVRFLRMDREQIRGWLPPAEGQAVEATLYLVDPLGNLMMRFPKDPDPKKVHSDLSRLLKYNRIG</sequence>
<feature type="binding site" evidence="2">
    <location>
        <position position="105"/>
    </location>
    <ligand>
        <name>Cu cation</name>
        <dbReference type="ChEBI" id="CHEBI:23378"/>
    </ligand>
</feature>
<reference evidence="6 7" key="1">
    <citation type="submission" date="2019-09" db="EMBL/GenBank/DDBJ databases">
        <title>Isolation of a novel species in the genus Cupriavidus from patients with sepsis using whole genome sequencing.</title>
        <authorList>
            <person name="Kweon O.J."/>
            <person name="Lee M.-K."/>
        </authorList>
    </citation>
    <scope>NUCLEOTIDE SEQUENCE [LARGE SCALE GENOMIC DNA]</scope>
    <source>
        <strain evidence="6 7">MKL-01</strain>
    </source>
</reference>
<keyword evidence="5" id="KW-0472">Membrane</keyword>
<evidence type="ECO:0000256" key="2">
    <source>
        <dbReference type="PIRSR" id="PIRSR603782-1"/>
    </source>
</evidence>
<evidence type="ECO:0000256" key="5">
    <source>
        <dbReference type="SAM" id="Phobius"/>
    </source>
</evidence>
<organism evidence="6 7">
    <name type="scientific">Cupriavidus cauae</name>
    <dbReference type="NCBI Taxonomy" id="2608999"/>
    <lineage>
        <taxon>Bacteria</taxon>
        <taxon>Pseudomonadati</taxon>
        <taxon>Pseudomonadota</taxon>
        <taxon>Betaproteobacteria</taxon>
        <taxon>Burkholderiales</taxon>
        <taxon>Burkholderiaceae</taxon>
        <taxon>Cupriavidus</taxon>
    </lineage>
</organism>
<evidence type="ECO:0000256" key="1">
    <source>
        <dbReference type="ARBA" id="ARBA00010996"/>
    </source>
</evidence>
<dbReference type="SUPFAM" id="SSF52833">
    <property type="entry name" value="Thioredoxin-like"/>
    <property type="match status" value="1"/>
</dbReference>
<keyword evidence="2" id="KW-0479">Metal-binding</keyword>
<feature type="disulfide bond" description="Redox-active" evidence="3">
    <location>
        <begin position="105"/>
        <end position="109"/>
    </location>
</feature>
<name>A0A5M8AJE9_9BURK</name>
<feature type="binding site" evidence="2">
    <location>
        <position position="109"/>
    </location>
    <ligand>
        <name>Cu cation</name>
        <dbReference type="ChEBI" id="CHEBI:23378"/>
    </ligand>
</feature>
<evidence type="ECO:0000256" key="3">
    <source>
        <dbReference type="PIRSR" id="PIRSR603782-2"/>
    </source>
</evidence>
<keyword evidence="5" id="KW-1133">Transmembrane helix</keyword>
<dbReference type="AlphaFoldDB" id="A0A5M8AJE9"/>
<dbReference type="InterPro" id="IPR036249">
    <property type="entry name" value="Thioredoxin-like_sf"/>
</dbReference>
<dbReference type="GO" id="GO:0046872">
    <property type="term" value="F:metal ion binding"/>
    <property type="evidence" value="ECO:0007669"/>
    <property type="project" value="UniProtKB-KW"/>
</dbReference>
<accession>A0A5M8AJE9</accession>
<comment type="caution">
    <text evidence="6">The sequence shown here is derived from an EMBL/GenBank/DDBJ whole genome shotgun (WGS) entry which is preliminary data.</text>
</comment>
<evidence type="ECO:0000313" key="6">
    <source>
        <dbReference type="EMBL" id="KAA6122351.1"/>
    </source>
</evidence>
<keyword evidence="2" id="KW-0186">Copper</keyword>
<dbReference type="Proteomes" id="UP000324324">
    <property type="component" value="Unassembled WGS sequence"/>
</dbReference>
<keyword evidence="7" id="KW-1185">Reference proteome</keyword>
<dbReference type="RefSeq" id="WP_150083641.1">
    <property type="nucleotide sequence ID" value="NZ_VWRN01000040.1"/>
</dbReference>
<dbReference type="Gene3D" id="3.40.30.10">
    <property type="entry name" value="Glutaredoxin"/>
    <property type="match status" value="1"/>
</dbReference>
<dbReference type="Pfam" id="PF02630">
    <property type="entry name" value="SCO1-SenC"/>
    <property type="match status" value="1"/>
</dbReference>
<evidence type="ECO:0000256" key="4">
    <source>
        <dbReference type="SAM" id="MobiDB-lite"/>
    </source>
</evidence>